<reference evidence="1" key="1">
    <citation type="submission" date="2022-07" db="EMBL/GenBank/DDBJ databases">
        <title>Genome Sequence of Lecanicillium saksenae.</title>
        <authorList>
            <person name="Buettner E."/>
        </authorList>
    </citation>
    <scope>NUCLEOTIDE SEQUENCE</scope>
    <source>
        <strain evidence="1">VT-O1</strain>
    </source>
</reference>
<dbReference type="Proteomes" id="UP001148737">
    <property type="component" value="Unassembled WGS sequence"/>
</dbReference>
<comment type="caution">
    <text evidence="1">The sequence shown here is derived from an EMBL/GenBank/DDBJ whole genome shotgun (WGS) entry which is preliminary data.</text>
</comment>
<accession>A0ACC1QY39</accession>
<keyword evidence="2" id="KW-1185">Reference proteome</keyword>
<name>A0ACC1QY39_9HYPO</name>
<organism evidence="1 2">
    <name type="scientific">Lecanicillium saksenae</name>
    <dbReference type="NCBI Taxonomy" id="468837"/>
    <lineage>
        <taxon>Eukaryota</taxon>
        <taxon>Fungi</taxon>
        <taxon>Dikarya</taxon>
        <taxon>Ascomycota</taxon>
        <taxon>Pezizomycotina</taxon>
        <taxon>Sordariomycetes</taxon>
        <taxon>Hypocreomycetidae</taxon>
        <taxon>Hypocreales</taxon>
        <taxon>Cordycipitaceae</taxon>
        <taxon>Lecanicillium</taxon>
    </lineage>
</organism>
<evidence type="ECO:0000313" key="2">
    <source>
        <dbReference type="Proteomes" id="UP001148737"/>
    </source>
</evidence>
<sequence>MVGVPGRSKACNTCLQRKIKCDLGKPICDNCTKSKRICGGYVRKTAYVFSDNVAIADGAADDGTLIYQGRWKATVRRAPVSAYGADPLSASRRPRFQWQNDVLPGAAFDIGVPDFGALDCQRVPMMPSLWQQLHHVFMSAYMPRIGMTSADKAGYVTGNWMMQLQSHSSALPALQMSIAAFASAQIAHDHNDRNLLAQSMQFYLKSLEHLRNAIANPTTRLSDDTLAACLALGIYELTEKPIAPRGHPRTEQQRQEQPNGSTAYSAHMTGAMMLLKLRGPDANNTPLAHSLFLGLRRQVIITTLIKHSDTFLSHDMWRECPWNIYPKNVLDKCLDCVLDLPRLQRLADEMLLDSNTTRVARQCDMLIEQCTALLANLEAWYTTFKAQMPGPPFWSTFCTLDSQQDDPILGKPFPVSYVFPSFSAAYLLMTYWTGIMVSHWLLFVAYRTLVPLAEQSALEGAVDEVRVLREKRQMHKDAWVGMTRNMCQMTEYFLSKDMGKVSITVALAVLEGAMAMFRDGTDDWEREKAWVAEMIGVTANRLNETSMVVTAGSTA</sequence>
<protein>
    <submittedName>
        <fullName evidence="1">Uncharacterized protein</fullName>
    </submittedName>
</protein>
<dbReference type="EMBL" id="JANAKD010000353">
    <property type="protein sequence ID" value="KAJ3494684.1"/>
    <property type="molecule type" value="Genomic_DNA"/>
</dbReference>
<evidence type="ECO:0000313" key="1">
    <source>
        <dbReference type="EMBL" id="KAJ3494684.1"/>
    </source>
</evidence>
<proteinExistence type="predicted"/>
<gene>
    <name evidence="1" type="ORF">NLG97_g3920</name>
</gene>